<sequence>MDGIVRAAVDGARGFLAAPHGNLQPRALQVDELSARLRPLSALRPIVQQAKYLAVMRRTGQNRLDLIDRPGFHALPIRQFTPGEKHALKREVPVEHEEVRALSIVDGTNLPLRTKHAGGVIARHSDRRLGGNAKRERNAEDSKEVVCRSGKGIRRVHKARNRPVYHDLLTPEHIFAPRHAAAGERIAD</sequence>
<comment type="caution">
    <text evidence="1">The sequence shown here is derived from an EMBL/GenBank/DDBJ whole genome shotgun (WGS) entry which is preliminary data.</text>
</comment>
<evidence type="ECO:0000313" key="1">
    <source>
        <dbReference type="EMBL" id="MPN20401.1"/>
    </source>
</evidence>
<protein>
    <submittedName>
        <fullName evidence="1">Uncharacterized protein</fullName>
    </submittedName>
</protein>
<dbReference type="AlphaFoldDB" id="A0A645G0P8"/>
<dbReference type="EMBL" id="VSSQ01068152">
    <property type="protein sequence ID" value="MPN20401.1"/>
    <property type="molecule type" value="Genomic_DNA"/>
</dbReference>
<gene>
    <name evidence="1" type="ORF">SDC9_167780</name>
</gene>
<name>A0A645G0P8_9ZZZZ</name>
<accession>A0A645G0P8</accession>
<organism evidence="1">
    <name type="scientific">bioreactor metagenome</name>
    <dbReference type="NCBI Taxonomy" id="1076179"/>
    <lineage>
        <taxon>unclassified sequences</taxon>
        <taxon>metagenomes</taxon>
        <taxon>ecological metagenomes</taxon>
    </lineage>
</organism>
<reference evidence="1" key="1">
    <citation type="submission" date="2019-08" db="EMBL/GenBank/DDBJ databases">
        <authorList>
            <person name="Kucharzyk K."/>
            <person name="Murdoch R.W."/>
            <person name="Higgins S."/>
            <person name="Loffler F."/>
        </authorList>
    </citation>
    <scope>NUCLEOTIDE SEQUENCE</scope>
</reference>
<proteinExistence type="predicted"/>